<comment type="caution">
    <text evidence="1">The sequence shown here is derived from an EMBL/GenBank/DDBJ whole genome shotgun (WGS) entry which is preliminary data.</text>
</comment>
<protein>
    <submittedName>
        <fullName evidence="1">Uncharacterized protein</fullName>
    </submittedName>
</protein>
<reference evidence="1 2" key="1">
    <citation type="submission" date="2020-08" db="EMBL/GenBank/DDBJ databases">
        <title>Genomic Encyclopedia of Type Strains, Phase III (KMG-III): the genomes of soil and plant-associated and newly described type strains.</title>
        <authorList>
            <person name="Whitman W."/>
        </authorList>
    </citation>
    <scope>NUCLEOTIDE SEQUENCE [LARGE SCALE GENOMIC DNA]</scope>
    <source>
        <strain evidence="1 2">CECT 3271</strain>
    </source>
</reference>
<dbReference type="EMBL" id="JACJIE010000005">
    <property type="protein sequence ID" value="MBA8944424.1"/>
    <property type="molecule type" value="Genomic_DNA"/>
</dbReference>
<name>A0AA40SDI8_9ACTN</name>
<dbReference type="RefSeq" id="WP_142191276.1">
    <property type="nucleotide sequence ID" value="NZ_BMSU01000006.1"/>
</dbReference>
<sequence length="154" mass="16121">MTDPSIGTPASRPAATCGPLPRVRGRYGEEVLHVYCAPDLGCAVEHHDLVVPSEIDGDAGGRVTDVVVKDLPAGVLAKLGRHTRAPVEEASPAAGISLDPDAGRLWLHLGAGRRVRRRQVRARVRLTFGDGVLTAVELVVPAGAADGGAQDRSR</sequence>
<evidence type="ECO:0000313" key="1">
    <source>
        <dbReference type="EMBL" id="MBA8944424.1"/>
    </source>
</evidence>
<dbReference type="AlphaFoldDB" id="A0AA40SDI8"/>
<dbReference type="Proteomes" id="UP000530412">
    <property type="component" value="Unassembled WGS sequence"/>
</dbReference>
<proteinExistence type="predicted"/>
<organism evidence="1 2">
    <name type="scientific">Streptomyces calvus</name>
    <dbReference type="NCBI Taxonomy" id="67282"/>
    <lineage>
        <taxon>Bacteria</taxon>
        <taxon>Bacillati</taxon>
        <taxon>Actinomycetota</taxon>
        <taxon>Actinomycetes</taxon>
        <taxon>Kitasatosporales</taxon>
        <taxon>Streptomycetaceae</taxon>
        <taxon>Streptomyces</taxon>
    </lineage>
</organism>
<gene>
    <name evidence="1" type="ORF">FHS33_002862</name>
</gene>
<evidence type="ECO:0000313" key="2">
    <source>
        <dbReference type="Proteomes" id="UP000530412"/>
    </source>
</evidence>
<accession>A0AA40SDI8</accession>